<comment type="caution">
    <text evidence="1">The sequence shown here is derived from an EMBL/GenBank/DDBJ whole genome shotgun (WGS) entry which is preliminary data.</text>
</comment>
<dbReference type="AlphaFoldDB" id="A0AAD9G1C5"/>
<evidence type="ECO:0000313" key="2">
    <source>
        <dbReference type="Proteomes" id="UP001259832"/>
    </source>
</evidence>
<dbReference type="InterPro" id="IPR009003">
    <property type="entry name" value="Peptidase_S1_PA"/>
</dbReference>
<proteinExistence type="predicted"/>
<dbReference type="Proteomes" id="UP001259832">
    <property type="component" value="Unassembled WGS sequence"/>
</dbReference>
<name>A0AAD9G1C5_9STRA</name>
<protein>
    <submittedName>
        <fullName evidence="1">Uncharacterized protein</fullName>
    </submittedName>
</protein>
<reference evidence="1" key="1">
    <citation type="submission" date="2023-08" db="EMBL/GenBank/DDBJ databases">
        <title>Reference Genome Resource for the Citrus Pathogen Phytophthora citrophthora.</title>
        <authorList>
            <person name="Moller H."/>
            <person name="Coetzee B."/>
            <person name="Rose L.J."/>
            <person name="Van Niekerk J.M."/>
        </authorList>
    </citation>
    <scope>NUCLEOTIDE SEQUENCE</scope>
    <source>
        <strain evidence="1">STE-U-9442</strain>
    </source>
</reference>
<accession>A0AAD9G1C5</accession>
<dbReference type="SUPFAM" id="SSF50494">
    <property type="entry name" value="Trypsin-like serine proteases"/>
    <property type="match status" value="1"/>
</dbReference>
<keyword evidence="2" id="KW-1185">Reference proteome</keyword>
<gene>
    <name evidence="1" type="ORF">P3T76_014387</name>
</gene>
<evidence type="ECO:0000313" key="1">
    <source>
        <dbReference type="EMBL" id="KAK1930154.1"/>
    </source>
</evidence>
<sequence>MVQVAISADVVVGDMEDVADSRRALKEQHDGSHLLSALVCANQAAYDSSQPLQANSAIESLGTSMKDALIIKAPSRKTQVQEAVENAAFMIVDDHAGAATAVFFTSTLAATCDHNLTEHHTVGSTVSLVWKENKVDTTVVARNPQLNFAILKSSTPRPYIPLWNGNPSELEGIDDLELVYPFELKEFFNYDGLIFNGASGMSLPLYEVTVAIEIDFETAVEYRHS</sequence>
<organism evidence="1 2">
    <name type="scientific">Phytophthora citrophthora</name>
    <dbReference type="NCBI Taxonomy" id="4793"/>
    <lineage>
        <taxon>Eukaryota</taxon>
        <taxon>Sar</taxon>
        <taxon>Stramenopiles</taxon>
        <taxon>Oomycota</taxon>
        <taxon>Peronosporomycetes</taxon>
        <taxon>Peronosporales</taxon>
        <taxon>Peronosporaceae</taxon>
        <taxon>Phytophthora</taxon>
    </lineage>
</organism>
<dbReference type="EMBL" id="JASMQC010000041">
    <property type="protein sequence ID" value="KAK1930154.1"/>
    <property type="molecule type" value="Genomic_DNA"/>
</dbReference>